<dbReference type="InterPro" id="IPR001304">
    <property type="entry name" value="C-type_lectin-like"/>
</dbReference>
<dbReference type="InterPro" id="IPR050111">
    <property type="entry name" value="C-type_lectin/snaclec_domain"/>
</dbReference>
<feature type="non-terminal residue" evidence="4">
    <location>
        <position position="233"/>
    </location>
</feature>
<dbReference type="GO" id="GO:0030246">
    <property type="term" value="F:carbohydrate binding"/>
    <property type="evidence" value="ECO:0007669"/>
    <property type="project" value="UniProtKB-KW"/>
</dbReference>
<dbReference type="InterPro" id="IPR016186">
    <property type="entry name" value="C-type_lectin-like/link_sf"/>
</dbReference>
<dbReference type="PANTHER" id="PTHR22803">
    <property type="entry name" value="MANNOSE, PHOSPHOLIPASE, LECTIN RECEPTOR RELATED"/>
    <property type="match status" value="1"/>
</dbReference>
<proteinExistence type="predicted"/>
<feature type="domain" description="C-type lectin" evidence="3">
    <location>
        <begin position="114"/>
        <end position="230"/>
    </location>
</feature>
<dbReference type="Proteomes" id="UP001205998">
    <property type="component" value="Unassembled WGS sequence"/>
</dbReference>
<keyword evidence="2" id="KW-1133">Transmembrane helix</keyword>
<evidence type="ECO:0000313" key="5">
    <source>
        <dbReference type="Proteomes" id="UP001205998"/>
    </source>
</evidence>
<dbReference type="SMART" id="SM00034">
    <property type="entry name" value="CLECT"/>
    <property type="match status" value="1"/>
</dbReference>
<dbReference type="InterPro" id="IPR016187">
    <property type="entry name" value="CTDL_fold"/>
</dbReference>
<accession>A0AAD5FI77</accession>
<feature type="non-terminal residue" evidence="4">
    <location>
        <position position="1"/>
    </location>
</feature>
<keyword evidence="2" id="KW-0472">Membrane</keyword>
<gene>
    <name evidence="4" type="ORF">C0J50_24059</name>
</gene>
<protein>
    <submittedName>
        <fullName evidence="4">CD209 antigen</fullName>
    </submittedName>
</protein>
<comment type="caution">
    <text evidence="4">The sequence shown here is derived from an EMBL/GenBank/DDBJ whole genome shotgun (WGS) entry which is preliminary data.</text>
</comment>
<dbReference type="Pfam" id="PF00059">
    <property type="entry name" value="Lectin_C"/>
    <property type="match status" value="1"/>
</dbReference>
<dbReference type="Gene3D" id="1.20.5.400">
    <property type="match status" value="1"/>
</dbReference>
<keyword evidence="2" id="KW-0812">Transmembrane</keyword>
<feature type="transmembrane region" description="Helical" evidence="2">
    <location>
        <begin position="6"/>
        <end position="26"/>
    </location>
</feature>
<keyword evidence="1" id="KW-0430">Lectin</keyword>
<evidence type="ECO:0000256" key="2">
    <source>
        <dbReference type="SAM" id="Phobius"/>
    </source>
</evidence>
<evidence type="ECO:0000256" key="1">
    <source>
        <dbReference type="ARBA" id="ARBA00022734"/>
    </source>
</evidence>
<dbReference type="Gene3D" id="3.10.100.10">
    <property type="entry name" value="Mannose-Binding Protein A, subunit A"/>
    <property type="match status" value="1"/>
</dbReference>
<evidence type="ECO:0000259" key="3">
    <source>
        <dbReference type="PROSITE" id="PS50041"/>
    </source>
</evidence>
<organism evidence="4 5">
    <name type="scientific">Silurus asotus</name>
    <name type="common">Amur catfish</name>
    <name type="synonym">Parasilurus asotus</name>
    <dbReference type="NCBI Taxonomy" id="30991"/>
    <lineage>
        <taxon>Eukaryota</taxon>
        <taxon>Metazoa</taxon>
        <taxon>Chordata</taxon>
        <taxon>Craniata</taxon>
        <taxon>Vertebrata</taxon>
        <taxon>Euteleostomi</taxon>
        <taxon>Actinopterygii</taxon>
        <taxon>Neopterygii</taxon>
        <taxon>Teleostei</taxon>
        <taxon>Ostariophysi</taxon>
        <taxon>Siluriformes</taxon>
        <taxon>Siluridae</taxon>
        <taxon>Silurus</taxon>
    </lineage>
</organism>
<sequence length="233" mass="27217">LSARRLGFLCVLLLTVIIILCIKHSIVTHQMWRDHENMTVQRDQLLTRYNIVTIDKNILQSSYDTINMEKNRLLDLNTNLTLVRDALQKKLSEIIESSDVIVPAGFCWYPWKSFSSSCYLLFSKKQSWEQSRKECKNVGADLVIINSRKEQQFVSDFRMKMWIGLTDQDQEGQWKWVDNTPLESGYWRNSEPNDSGNEDCAELVSNDINTPDLPNWNDVQCTHELYGLCEKKM</sequence>
<dbReference type="AlphaFoldDB" id="A0AAD5FI77"/>
<evidence type="ECO:0000313" key="4">
    <source>
        <dbReference type="EMBL" id="KAI5616392.1"/>
    </source>
</evidence>
<dbReference type="PROSITE" id="PS50041">
    <property type="entry name" value="C_TYPE_LECTIN_2"/>
    <property type="match status" value="1"/>
</dbReference>
<name>A0AAD5FI77_SILAS</name>
<reference evidence="4" key="1">
    <citation type="submission" date="2018-07" db="EMBL/GenBank/DDBJ databases">
        <title>Comparative genomics of catfishes provides insights into carnivory and benthic adaptation.</title>
        <authorList>
            <person name="Zhang Y."/>
            <person name="Wang D."/>
            <person name="Peng Z."/>
            <person name="Zheng S."/>
            <person name="Shao F."/>
            <person name="Tao W."/>
        </authorList>
    </citation>
    <scope>NUCLEOTIDE SEQUENCE</scope>
    <source>
        <strain evidence="4">Chongqing</strain>
    </source>
</reference>
<keyword evidence="5" id="KW-1185">Reference proteome</keyword>
<dbReference type="InterPro" id="IPR033989">
    <property type="entry name" value="CD209-like_CTLD"/>
</dbReference>
<dbReference type="EMBL" id="MU551732">
    <property type="protein sequence ID" value="KAI5616392.1"/>
    <property type="molecule type" value="Genomic_DNA"/>
</dbReference>
<dbReference type="CDD" id="cd03590">
    <property type="entry name" value="CLECT_DC-SIGN_like"/>
    <property type="match status" value="1"/>
</dbReference>
<dbReference type="SUPFAM" id="SSF56436">
    <property type="entry name" value="C-type lectin-like"/>
    <property type="match status" value="1"/>
</dbReference>